<organism evidence="3 4">
    <name type="scientific">Manihot esculenta</name>
    <name type="common">Cassava</name>
    <name type="synonym">Jatropha manihot</name>
    <dbReference type="NCBI Taxonomy" id="3983"/>
    <lineage>
        <taxon>Eukaryota</taxon>
        <taxon>Viridiplantae</taxon>
        <taxon>Streptophyta</taxon>
        <taxon>Embryophyta</taxon>
        <taxon>Tracheophyta</taxon>
        <taxon>Spermatophyta</taxon>
        <taxon>Magnoliopsida</taxon>
        <taxon>eudicotyledons</taxon>
        <taxon>Gunneridae</taxon>
        <taxon>Pentapetalae</taxon>
        <taxon>rosids</taxon>
        <taxon>fabids</taxon>
        <taxon>Malpighiales</taxon>
        <taxon>Euphorbiaceae</taxon>
        <taxon>Crotonoideae</taxon>
        <taxon>Manihoteae</taxon>
        <taxon>Manihot</taxon>
    </lineage>
</organism>
<feature type="chain" id="PRO_5012722666" description="Expansin-like EG45 domain-containing protein" evidence="1">
    <location>
        <begin position="24"/>
        <end position="123"/>
    </location>
</feature>
<evidence type="ECO:0000313" key="3">
    <source>
        <dbReference type="EMBL" id="OAY31861.1"/>
    </source>
</evidence>
<dbReference type="EMBL" id="CM004400">
    <property type="protein sequence ID" value="OAY31861.1"/>
    <property type="molecule type" value="Genomic_DNA"/>
</dbReference>
<feature type="signal peptide" evidence="1">
    <location>
        <begin position="1"/>
        <end position="23"/>
    </location>
</feature>
<dbReference type="PANTHER" id="PTHR47295:SF5">
    <property type="entry name" value="EG45-LIKE DOMAIN CONTAINING PROTEIN 2"/>
    <property type="match status" value="1"/>
</dbReference>
<accession>A0A2C9ULW1</accession>
<feature type="domain" description="Expansin-like EG45" evidence="2">
    <location>
        <begin position="26"/>
        <end position="123"/>
    </location>
</feature>
<keyword evidence="4" id="KW-1185">Reference proteome</keyword>
<dbReference type="InterPro" id="IPR009009">
    <property type="entry name" value="RlpA-like_DPBB"/>
</dbReference>
<dbReference type="InterPro" id="IPR007112">
    <property type="entry name" value="Expansin/allergen_DPBB_dom"/>
</dbReference>
<dbReference type="Proteomes" id="UP000091857">
    <property type="component" value="Chromosome 14"/>
</dbReference>
<dbReference type="SMART" id="SM00837">
    <property type="entry name" value="DPBB_1"/>
    <property type="match status" value="1"/>
</dbReference>
<dbReference type="SUPFAM" id="SSF50685">
    <property type="entry name" value="Barwin-like endoglucanases"/>
    <property type="match status" value="1"/>
</dbReference>
<evidence type="ECO:0000313" key="4">
    <source>
        <dbReference type="Proteomes" id="UP000091857"/>
    </source>
</evidence>
<dbReference type="Gramene" id="Manes.14G146800.4.v8.1">
    <property type="protein sequence ID" value="Manes.14G146800.4.v8.1.CDS"/>
    <property type="gene ID" value="Manes.14G146800.v8.1"/>
</dbReference>
<evidence type="ECO:0000256" key="1">
    <source>
        <dbReference type="SAM" id="SignalP"/>
    </source>
</evidence>
<comment type="caution">
    <text evidence="3">The sequence shown here is derived from an EMBL/GenBank/DDBJ whole genome shotgun (WGS) entry which is preliminary data.</text>
</comment>
<dbReference type="Gene3D" id="2.40.40.10">
    <property type="entry name" value="RlpA-like domain"/>
    <property type="match status" value="1"/>
</dbReference>
<dbReference type="PANTHER" id="PTHR47295">
    <property type="entry name" value="EG45-LIKE DOMAIN CONTAINING PROTEIN 1-RELATED"/>
    <property type="match status" value="1"/>
</dbReference>
<dbReference type="GO" id="GO:0009627">
    <property type="term" value="P:systemic acquired resistance"/>
    <property type="evidence" value="ECO:0007669"/>
    <property type="project" value="InterPro"/>
</dbReference>
<dbReference type="OMA" id="GCHRDIV"/>
<keyword evidence="1" id="KW-0732">Signal</keyword>
<dbReference type="Pfam" id="PF03330">
    <property type="entry name" value="DPBB_1"/>
    <property type="match status" value="1"/>
</dbReference>
<sequence>MGIVMRIVVMAAMVLCLSSIALAAQGIAVWYKNEAGPGKPPYTPCGKSDALWSNGAACGKSYRVSSIAGTNLAPHPCKQGSSVVVKIVNYCSRGCQGEINLSRDAFAQIADPDARIVKVQYDQ</sequence>
<dbReference type="GO" id="GO:0048046">
    <property type="term" value="C:apoplast"/>
    <property type="evidence" value="ECO:0007669"/>
    <property type="project" value="InterPro"/>
</dbReference>
<protein>
    <recommendedName>
        <fullName evidence="2">Expansin-like EG45 domain-containing protein</fullName>
    </recommendedName>
</protein>
<reference evidence="4" key="1">
    <citation type="journal article" date="2016" name="Nat. Biotechnol.">
        <title>Sequencing wild and cultivated cassava and related species reveals extensive interspecific hybridization and genetic diversity.</title>
        <authorList>
            <person name="Bredeson J.V."/>
            <person name="Lyons J.B."/>
            <person name="Prochnik S.E."/>
            <person name="Wu G.A."/>
            <person name="Ha C.M."/>
            <person name="Edsinger-Gonzales E."/>
            <person name="Grimwood J."/>
            <person name="Schmutz J."/>
            <person name="Rabbi I.Y."/>
            <person name="Egesi C."/>
            <person name="Nauluvula P."/>
            <person name="Lebot V."/>
            <person name="Ndunguru J."/>
            <person name="Mkamilo G."/>
            <person name="Bart R.S."/>
            <person name="Setter T.L."/>
            <person name="Gleadow R.M."/>
            <person name="Kulakow P."/>
            <person name="Ferguson M.E."/>
            <person name="Rounsley S."/>
            <person name="Rokhsar D.S."/>
        </authorList>
    </citation>
    <scope>NUCLEOTIDE SEQUENCE [LARGE SCALE GENOMIC DNA]</scope>
    <source>
        <strain evidence="4">cv. AM560-2</strain>
    </source>
</reference>
<dbReference type="InterPro" id="IPR036908">
    <property type="entry name" value="RlpA-like_sf"/>
</dbReference>
<dbReference type="AlphaFoldDB" id="A0A2C9ULW1"/>
<dbReference type="STRING" id="3983.A0A2C9ULW1"/>
<gene>
    <name evidence="3" type="ORF">MANES_14G146800v8</name>
</gene>
<dbReference type="CDD" id="cd22269">
    <property type="entry name" value="DPBB_EG45-like"/>
    <property type="match status" value="1"/>
</dbReference>
<dbReference type="InterPro" id="IPR044206">
    <property type="entry name" value="EGC1/2"/>
</dbReference>
<name>A0A2C9ULW1_MANES</name>
<evidence type="ECO:0000259" key="2">
    <source>
        <dbReference type="PROSITE" id="PS50842"/>
    </source>
</evidence>
<dbReference type="PROSITE" id="PS50842">
    <property type="entry name" value="EXPANSIN_EG45"/>
    <property type="match status" value="1"/>
</dbReference>
<proteinExistence type="predicted"/>